<keyword evidence="2" id="KW-0472">Membrane</keyword>
<evidence type="ECO:0008006" key="5">
    <source>
        <dbReference type="Google" id="ProtNLM"/>
    </source>
</evidence>
<evidence type="ECO:0000313" key="3">
    <source>
        <dbReference type="EMBL" id="NYJ78431.1"/>
    </source>
</evidence>
<dbReference type="EMBL" id="JACCFY010000001">
    <property type="protein sequence ID" value="NYJ78431.1"/>
    <property type="molecule type" value="Genomic_DNA"/>
</dbReference>
<name>A0A7Z0GLZ3_9MICC</name>
<gene>
    <name evidence="3" type="ORF">HNR09_001842</name>
</gene>
<evidence type="ECO:0000256" key="1">
    <source>
        <dbReference type="SAM" id="MobiDB-lite"/>
    </source>
</evidence>
<evidence type="ECO:0000313" key="4">
    <source>
        <dbReference type="Proteomes" id="UP000535437"/>
    </source>
</evidence>
<keyword evidence="4" id="KW-1185">Reference proteome</keyword>
<accession>A0A7Z0GLZ3</accession>
<dbReference type="RefSeq" id="WP_179541774.1">
    <property type="nucleotide sequence ID" value="NZ_BAAALL010000005.1"/>
</dbReference>
<organism evidence="3 4">
    <name type="scientific">Nesterenkonia xinjiangensis</name>
    <dbReference type="NCBI Taxonomy" id="225327"/>
    <lineage>
        <taxon>Bacteria</taxon>
        <taxon>Bacillati</taxon>
        <taxon>Actinomycetota</taxon>
        <taxon>Actinomycetes</taxon>
        <taxon>Micrococcales</taxon>
        <taxon>Micrococcaceae</taxon>
        <taxon>Nesterenkonia</taxon>
    </lineage>
</organism>
<proteinExistence type="predicted"/>
<protein>
    <recommendedName>
        <fullName evidence="5">DUF3311 domain-containing protein</fullName>
    </recommendedName>
</protein>
<keyword evidence="2" id="KW-1133">Transmembrane helix</keyword>
<feature type="region of interest" description="Disordered" evidence="1">
    <location>
        <begin position="73"/>
        <end position="93"/>
    </location>
</feature>
<feature type="transmembrane region" description="Helical" evidence="2">
    <location>
        <begin position="39"/>
        <end position="64"/>
    </location>
</feature>
<dbReference type="AlphaFoldDB" id="A0A7Z0GLZ3"/>
<evidence type="ECO:0000256" key="2">
    <source>
        <dbReference type="SAM" id="Phobius"/>
    </source>
</evidence>
<sequence>MIKKPTRLAVVLWTCILAGFALMEFPGVLFFHDMVEPRILGMPFIYGFNVVIWAFMCVVLFIGYRTHWGRRAASEGDESDAPDPAPEPTGGAH</sequence>
<dbReference type="Proteomes" id="UP000535437">
    <property type="component" value="Unassembled WGS sequence"/>
</dbReference>
<reference evidence="3 4" key="1">
    <citation type="submission" date="2020-07" db="EMBL/GenBank/DDBJ databases">
        <title>Sequencing the genomes of 1000 actinobacteria strains.</title>
        <authorList>
            <person name="Klenk H.-P."/>
        </authorList>
    </citation>
    <scope>NUCLEOTIDE SEQUENCE [LARGE SCALE GENOMIC DNA]</scope>
    <source>
        <strain evidence="3 4">DSM 15475</strain>
    </source>
</reference>
<keyword evidence="2" id="KW-0812">Transmembrane</keyword>
<comment type="caution">
    <text evidence="3">The sequence shown here is derived from an EMBL/GenBank/DDBJ whole genome shotgun (WGS) entry which is preliminary data.</text>
</comment>